<evidence type="ECO:0000256" key="3">
    <source>
        <dbReference type="SAM" id="Coils"/>
    </source>
</evidence>
<dbReference type="SUPFAM" id="SSF57997">
    <property type="entry name" value="Tropomyosin"/>
    <property type="match status" value="1"/>
</dbReference>
<feature type="coiled-coil region" evidence="3">
    <location>
        <begin position="1400"/>
        <end position="1448"/>
    </location>
</feature>
<gene>
    <name evidence="6" type="ORF">F0562_002516</name>
</gene>
<dbReference type="GO" id="GO:0051015">
    <property type="term" value="F:actin filament binding"/>
    <property type="evidence" value="ECO:0007669"/>
    <property type="project" value="TreeGrafter"/>
</dbReference>
<evidence type="ECO:0000256" key="4">
    <source>
        <dbReference type="SAM" id="MobiDB-lite"/>
    </source>
</evidence>
<feature type="coiled-coil region" evidence="3">
    <location>
        <begin position="1514"/>
        <end position="1566"/>
    </location>
</feature>
<comment type="similarity">
    <text evidence="2">Belongs to the NET family.</text>
</comment>
<proteinExistence type="inferred from homology"/>
<sequence length="1863" mass="213723">MIFWNWVLLIRYKESEYKISILSISIDLVTALVGAMATMSQADSRRMYSWWWDSHISPKNSKWLQENLTDMDANVKAMIKLIEEDADSFARRAEMYYKKRPELMKLVEEFYRAYRALAERYDHATGALRQAHRTMAEAFPNQVPLVLVDDSPASCASEADPRTPETPPPMHALFDPDDLQKDVLGLSSSHFHAIKRNGAFTEESDNVTSRKNLKQLNNLFGSQDHEKFAEGRVRKGLNFFNAEEKERSLQNNEKHSLHARALSESEWLGKSDKEILILKEALAKLEAEKEAGLVQFQKSLERLSKLESEVSFALEDSKGLNERASKAEAEVQNLKEALAKLEAEKVASFLQYQQCLERISNLEKVISCVQEDAGERNERASKAETEAQALKQDLATVKAEKDAALDQYKQSLELISTLENKLLCAEDDARKINERADKAESEVETLKQALTKLTEEKEAAALQYQQCLETISSLEHKISCAQEEAQRLSGELDNGVTKLKGAEEQCLLLERSNQSLHRELESLVLKMGTQTQELTEKQKELGRLWTCVQEERLRFIEAETAFQTLQCLHTQAQEELRSLASELQNRVQIFRDMETHNQSLQDKVLKVEEENKSLNELNLDLAMSMKDMKDEITSLRETQGKLEEELELQVDQRNALQQEIYCLKEELNELNKKHGTVLEQVDAVGFSPECFVSSVKTLQDENSNLKENSQRERSEKVALLEKLEIMEQLLEKNALLENYLSDMSAELQRVRQKIKALEESFQSLLEETSSLVDEKATLITQLQITTENLEKLSEENTCLENSLSDALNEVEGLKAKSKILEDSCQLLDTEKSGLTNEKDTLISQLEITRQKIEDLDKRYTELEEKYSALEKERESTLCKVEELRASLDVEKKEHASFTLLSGTRLAAMETQIHLLQEEGQLSKREFEEELDKSMDSQIEIFVLQKCVQDLGEKNFSLLIKYQKLLEASRLSEKLISELEHENLEQQVKVKSLFDQTNKLRRGMYQLLKALDIGEDHASEDKIGQDQTYLKHILGKVENTKYSLGKTEDENQRLGVERLILVTILEQLRLEAANIEMERNILDQEFKIMTEQFSLLQSEAHKLLEINGELRLKVREGEHKEEVLTDEIKNLSEKLLDIQGAHQNLQKESLRVLEEKRSLLKVLFDLQEKNRTLEEENSIIFGETLSESNLSLIQRNFVNEKALELKELGEDLVKLRGVNGALEEKLKMVEGMLEEVQLENLNLKETLQESENELKKVKFVKDQLNCEIANGRDVLRQKEMELLDAEQKLIATSNEKSELHKIVEDLRREYDEVKMIREDQGKQIFELSEVNDHLSKENVCLCEANWKLEVELRQLNEEHEKSKIREEILCSELQTGKNEIDRWETEAAAFYSELQFSTVCQALFEEKVHELSEAYESFEDQITSKDMDVELLKERINTLEGENGEFKAQLAAYVPAVISLRDCISSLEDHSCLHTKLQETDNEEGKDAEVASYVHVENRLSEDRNAMVPDTFSDLQDLQTRVKSVEKAVIEMKRLGMQEILNVNTELEAAMRQIEELKYESSLHRENIRPTSETSEAENGLLTKDIMLDHISECSSYGISRTEHVDADNQMLEVWETADQDGSIDLTVGKAKKEVPAPAKKDIGYHRIEAVKEKKSSSPTSEMLVEKELGVDKLEISKRFTGPHHEGNRRKILERLNSDVQKLTNLQITVQDLKRKVDITEKSKKGKAIVECDTVKGQLEETEAAILKLFNLNGKLMKNIEDSSFTTDGKSAMESEESGSVRRKRIPQQARRISERIGQLQLEIQKIQFVLLKIDDEKESKGRTSISEAKRRVLLRDYLYGGVRTSPRRKKAASFCACVPTKGE</sequence>
<feature type="coiled-coil region" evidence="3">
    <location>
        <begin position="268"/>
        <end position="519"/>
    </location>
</feature>
<evidence type="ECO:0000313" key="6">
    <source>
        <dbReference type="EMBL" id="KAA8550832.1"/>
    </source>
</evidence>
<organism evidence="6 7">
    <name type="scientific">Nyssa sinensis</name>
    <dbReference type="NCBI Taxonomy" id="561372"/>
    <lineage>
        <taxon>Eukaryota</taxon>
        <taxon>Viridiplantae</taxon>
        <taxon>Streptophyta</taxon>
        <taxon>Embryophyta</taxon>
        <taxon>Tracheophyta</taxon>
        <taxon>Spermatophyta</taxon>
        <taxon>Magnoliopsida</taxon>
        <taxon>eudicotyledons</taxon>
        <taxon>Gunneridae</taxon>
        <taxon>Pentapetalae</taxon>
        <taxon>asterids</taxon>
        <taxon>Cornales</taxon>
        <taxon>Nyssaceae</taxon>
        <taxon>Nyssa</taxon>
    </lineage>
</organism>
<dbReference type="Gene3D" id="1.10.287.1490">
    <property type="match status" value="1"/>
</dbReference>
<dbReference type="PROSITE" id="PS51774">
    <property type="entry name" value="NAB"/>
    <property type="match status" value="1"/>
</dbReference>
<accession>A0A5J5C9R3</accession>
<dbReference type="PANTHER" id="PTHR32258">
    <property type="entry name" value="PROTEIN NETWORKED 4A"/>
    <property type="match status" value="1"/>
</dbReference>
<evidence type="ECO:0000256" key="1">
    <source>
        <dbReference type="ARBA" id="ARBA00023054"/>
    </source>
</evidence>
<evidence type="ECO:0000259" key="5">
    <source>
        <dbReference type="PROSITE" id="PS51774"/>
    </source>
</evidence>
<keyword evidence="1 3" id="KW-0175">Coiled coil</keyword>
<protein>
    <recommendedName>
        <fullName evidence="5">NAB domain-containing protein</fullName>
    </recommendedName>
</protein>
<dbReference type="Proteomes" id="UP000325577">
    <property type="component" value="Linkage Group LG0"/>
</dbReference>
<dbReference type="EMBL" id="CM018031">
    <property type="protein sequence ID" value="KAA8550832.1"/>
    <property type="molecule type" value="Genomic_DNA"/>
</dbReference>
<name>A0A5J5C9R3_9ASTE</name>
<dbReference type="OrthoDB" id="10255522at2759"/>
<dbReference type="Pfam" id="PF07765">
    <property type="entry name" value="KIP1"/>
    <property type="match status" value="1"/>
</dbReference>
<dbReference type="PANTHER" id="PTHR32258:SF32">
    <property type="entry name" value="PROTEIN NETWORKED 1D"/>
    <property type="match status" value="1"/>
</dbReference>
<evidence type="ECO:0000256" key="2">
    <source>
        <dbReference type="ARBA" id="ARBA00038006"/>
    </source>
</evidence>
<feature type="region of interest" description="Disordered" evidence="4">
    <location>
        <begin position="153"/>
        <end position="173"/>
    </location>
</feature>
<reference evidence="6 7" key="1">
    <citation type="submission" date="2019-09" db="EMBL/GenBank/DDBJ databases">
        <title>A chromosome-level genome assembly of the Chinese tupelo Nyssa sinensis.</title>
        <authorList>
            <person name="Yang X."/>
            <person name="Kang M."/>
            <person name="Yang Y."/>
            <person name="Xiong H."/>
            <person name="Wang M."/>
            <person name="Zhang Z."/>
            <person name="Wang Z."/>
            <person name="Wu H."/>
            <person name="Ma T."/>
            <person name="Liu J."/>
            <person name="Xi Z."/>
        </authorList>
    </citation>
    <scope>NUCLEOTIDE SEQUENCE [LARGE SCALE GENOMIC DNA]</scope>
    <source>
        <strain evidence="6">J267</strain>
        <tissue evidence="6">Leaf</tissue>
    </source>
</reference>
<feature type="coiled-coil region" evidence="3">
    <location>
        <begin position="1113"/>
        <end position="1175"/>
    </location>
</feature>
<feature type="coiled-coil region" evidence="3">
    <location>
        <begin position="1204"/>
        <end position="1294"/>
    </location>
</feature>
<dbReference type="InterPro" id="IPR011684">
    <property type="entry name" value="NAB"/>
</dbReference>
<feature type="coiled-coil region" evidence="3">
    <location>
        <begin position="590"/>
        <end position="886"/>
    </location>
</feature>
<feature type="domain" description="NAB" evidence="5">
    <location>
        <begin position="48"/>
        <end position="128"/>
    </location>
</feature>
<evidence type="ECO:0000313" key="7">
    <source>
        <dbReference type="Proteomes" id="UP000325577"/>
    </source>
</evidence>
<keyword evidence="7" id="KW-1185">Reference proteome</keyword>
<dbReference type="GO" id="GO:0005886">
    <property type="term" value="C:plasma membrane"/>
    <property type="evidence" value="ECO:0007669"/>
    <property type="project" value="TreeGrafter"/>
</dbReference>
<dbReference type="InterPro" id="IPR051861">
    <property type="entry name" value="NET_actin-binding_domain"/>
</dbReference>